<dbReference type="Proteomes" id="UP001382955">
    <property type="component" value="Unassembled WGS sequence"/>
</dbReference>
<sequence length="52" mass="6003">MATSFNTKNKEIINYEISDQEINKNFRLLNNIKQNAFAILIRMSLMALVNNG</sequence>
<organism evidence="1 2">
    <name type="scientific">Candidatus Phytoplasma fabacearum</name>
    <dbReference type="NCBI Taxonomy" id="2982628"/>
    <lineage>
        <taxon>Bacteria</taxon>
        <taxon>Bacillati</taxon>
        <taxon>Mycoplasmatota</taxon>
        <taxon>Mollicutes</taxon>
        <taxon>Acholeplasmatales</taxon>
        <taxon>Acholeplasmataceae</taxon>
        <taxon>Candidatus Phytoplasma</taxon>
        <taxon>16SrII (Peanut WB group)</taxon>
    </lineage>
</organism>
<name>A0ABU8ZTQ5_9MOLU</name>
<keyword evidence="2" id="KW-1185">Reference proteome</keyword>
<evidence type="ECO:0000313" key="2">
    <source>
        <dbReference type="Proteomes" id="UP001382955"/>
    </source>
</evidence>
<accession>A0ABU8ZTQ5</accession>
<dbReference type="EMBL" id="JAOSIK010000025">
    <property type="protein sequence ID" value="MEK0312070.1"/>
    <property type="molecule type" value="Genomic_DNA"/>
</dbReference>
<protein>
    <submittedName>
        <fullName evidence="1">Uncharacterized protein</fullName>
    </submittedName>
</protein>
<reference evidence="1 2" key="1">
    <citation type="journal article" date="2023" name="Int. J. Syst. Evol. Microbiol.">
        <title>The observation of taxonomic boundaries for the 16SrII and 16SrXXV phytoplasmas using genome-based delimitation.</title>
        <authorList>
            <person name="Rodrigues Jardim B."/>
            <person name="Tran-Nguyen L.T.T."/>
            <person name="Gambley C."/>
            <person name="Al-Sadi A.M."/>
            <person name="Al-Subhi A.M."/>
            <person name="Foissac X."/>
            <person name="Salar P."/>
            <person name="Cai H."/>
            <person name="Yang J.Y."/>
            <person name="Davis R."/>
            <person name="Jones L."/>
            <person name="Rodoni B."/>
            <person name="Constable F.E."/>
        </authorList>
    </citation>
    <scope>NUCLEOTIDE SEQUENCE [LARGE SCALE GENOMIC DNA]</scope>
    <source>
        <strain evidence="1">BAWM-322</strain>
    </source>
</reference>
<comment type="caution">
    <text evidence="1">The sequence shown here is derived from an EMBL/GenBank/DDBJ whole genome shotgun (WGS) entry which is preliminary data.</text>
</comment>
<gene>
    <name evidence="1" type="ORF">OC725_02215</name>
</gene>
<evidence type="ECO:0000313" key="1">
    <source>
        <dbReference type="EMBL" id="MEK0312070.1"/>
    </source>
</evidence>
<proteinExistence type="predicted"/>
<dbReference type="RefSeq" id="WP_304512632.1">
    <property type="nucleotide sequence ID" value="NZ_JAOSIK010000025.1"/>
</dbReference>